<dbReference type="AlphaFoldDB" id="A0A5C6CWB3"/>
<sequence length="1172" mass="125347">MGYFLETLRGFRGSLSKSTKVRRTDHLASAGPSTLRFETLEPRELLAVTTAVQSGNWHDANTWSNGVPSQTSRAIVSQGTTVTLNGTNHVADKIVVHGQLVAAEGAVNSPNKTLAADWIHVNSGGVFQIGTAANPYDNHGFILTLTGTNPNADHTIETASGTMQISDNDGFLMTAMGGRLQFFGEEKLSFTKLATTAPQNSASIIVENVIERNFDGSTSANSDGTLNWEVGDQIVIASSSNDYADEEVRTITGISVASNRTTLTLNSPLNHRHYGEIEYYRNGELSIDMRAEVALLNRSITIQGTQDTDSSFGNRANYGTGSGKNLGIGAHTMIMPGSGQITIEGTRFDKMGQTGKLGRYPVHWHVAGNRAGDILRNSSITNSNNRGVTVHGTQGLLLEANVLHDIHGHGVFMEDAAEFDNQFLSNIVFGIHRVGGSGGNANDPFIVPGITRGSDGKVNGEAPRNGNGEGSHDTGQQVTQRFLSSASYWITNPDNTWVGNIAAGSEGTGFWFILPDRVLGLSKDTGLYNGMNPGTMRLGVFDNNTSHSSPVGLTFDRGADIRGGGSVGYTPTQRATFNNYTGYKHNGTAVYHRGSNVTFDGSMFADVRTGSFNTFQQIERNILFVGHSQGNATLSQDVGGYKLYDGPGEIIGAHFAGFAEANAYTFVNTGGAHKHAMPRASGITFEDDGTAGHLSVGIVQDFVNNTPVNAAGRPDAISGIVLDVDGSLTGHAGGGAGHVLTPKINFYRDSTDLTPAGWNAYISDDRFGYLQLDTISGAGDFPFFDVRNGDDHRLRVNRRNITRQRLYTKLNAGDYTFTFTESVPTEGFTVKMDVMRGQESGDYSVYRFKGVGTDYKPTSGASQTSLQDLRNATSNAYFRDAGGDLWMKVFESGATIQIRPTNDPLPSDDPEIEGLFLVAADLEGDPDISALTEGMVINLTTLPTPNLNVRANANAETGSVGFNLSGPSPHTQTESVLPYALFGDAGGDFHSETMLPGKYTLVVTPYTLSGLGGTAGESVTINFTVIEPVQLPFNELTEDQTVQDGTIIRAEEFDEGGQGVAYFDTTPGNSGTGNDARRDEDVDLHAGSIFVNSTVDGEWLEFTRDVVAGVYDINVNAWSNNPTAKGIRLLIAGSALSDTFTELGSVEIPDTDDVRLDHLIPGIDLTAWAGED</sequence>
<comment type="caution">
    <text evidence="5">The sequence shown here is derived from an EMBL/GenBank/DDBJ whole genome shotgun (WGS) entry which is preliminary data.</text>
</comment>
<dbReference type="CDD" id="cd04080">
    <property type="entry name" value="CBM6_cellulase-like"/>
    <property type="match status" value="1"/>
</dbReference>
<feature type="domain" description="G8" evidence="4">
    <location>
        <begin position="61"/>
        <end position="195"/>
    </location>
</feature>
<evidence type="ECO:0000256" key="3">
    <source>
        <dbReference type="SAM" id="MobiDB-lite"/>
    </source>
</evidence>
<evidence type="ECO:0000313" key="5">
    <source>
        <dbReference type="EMBL" id="TWU28688.1"/>
    </source>
</evidence>
<dbReference type="InterPro" id="IPR019316">
    <property type="entry name" value="G8_domain"/>
</dbReference>
<dbReference type="RefSeq" id="WP_146450388.1">
    <property type="nucleotide sequence ID" value="NZ_SJPS01000002.1"/>
</dbReference>
<keyword evidence="2" id="KW-0325">Glycoprotein</keyword>
<evidence type="ECO:0000256" key="2">
    <source>
        <dbReference type="ARBA" id="ARBA00023180"/>
    </source>
</evidence>
<name>A0A5C6CWB3_9BACT</name>
<organism evidence="5 6">
    <name type="scientific">Bythopirellula polymerisocia</name>
    <dbReference type="NCBI Taxonomy" id="2528003"/>
    <lineage>
        <taxon>Bacteria</taxon>
        <taxon>Pseudomonadati</taxon>
        <taxon>Planctomycetota</taxon>
        <taxon>Planctomycetia</taxon>
        <taxon>Pirellulales</taxon>
        <taxon>Lacipirellulaceae</taxon>
        <taxon>Bythopirellula</taxon>
    </lineage>
</organism>
<dbReference type="InterPro" id="IPR052387">
    <property type="entry name" value="Fibrocystin"/>
</dbReference>
<keyword evidence="6" id="KW-1185">Reference proteome</keyword>
<dbReference type="Gene3D" id="2.60.120.260">
    <property type="entry name" value="Galactose-binding domain-like"/>
    <property type="match status" value="1"/>
</dbReference>
<proteinExistence type="predicted"/>
<dbReference type="PANTHER" id="PTHR46769:SF2">
    <property type="entry name" value="FIBROCYSTIN-L ISOFORM 2 PRECURSOR-RELATED"/>
    <property type="match status" value="1"/>
</dbReference>
<dbReference type="SMART" id="SM01225">
    <property type="entry name" value="G8"/>
    <property type="match status" value="1"/>
</dbReference>
<keyword evidence="1" id="KW-0732">Signal</keyword>
<evidence type="ECO:0000313" key="6">
    <source>
        <dbReference type="Proteomes" id="UP000318437"/>
    </source>
</evidence>
<dbReference type="Proteomes" id="UP000318437">
    <property type="component" value="Unassembled WGS sequence"/>
</dbReference>
<gene>
    <name evidence="5" type="ORF">Pla144_19800</name>
</gene>
<dbReference type="PANTHER" id="PTHR46769">
    <property type="entry name" value="POLYCYSTIC KIDNEY AND HEPATIC DISEASE 1 (AUTOSOMAL RECESSIVE)-LIKE 1"/>
    <property type="match status" value="1"/>
</dbReference>
<evidence type="ECO:0000259" key="4">
    <source>
        <dbReference type="PROSITE" id="PS51484"/>
    </source>
</evidence>
<reference evidence="5 6" key="1">
    <citation type="submission" date="2019-02" db="EMBL/GenBank/DDBJ databases">
        <title>Deep-cultivation of Planctomycetes and their phenomic and genomic characterization uncovers novel biology.</title>
        <authorList>
            <person name="Wiegand S."/>
            <person name="Jogler M."/>
            <person name="Boedeker C."/>
            <person name="Pinto D."/>
            <person name="Vollmers J."/>
            <person name="Rivas-Marin E."/>
            <person name="Kohn T."/>
            <person name="Peeters S.H."/>
            <person name="Heuer A."/>
            <person name="Rast P."/>
            <person name="Oberbeckmann S."/>
            <person name="Bunk B."/>
            <person name="Jeske O."/>
            <person name="Meyerdierks A."/>
            <person name="Storesund J.E."/>
            <person name="Kallscheuer N."/>
            <person name="Luecker S."/>
            <person name="Lage O.M."/>
            <person name="Pohl T."/>
            <person name="Merkel B.J."/>
            <person name="Hornburger P."/>
            <person name="Mueller R.-W."/>
            <person name="Bruemmer F."/>
            <person name="Labrenz M."/>
            <person name="Spormann A.M."/>
            <person name="Op Den Camp H."/>
            <person name="Overmann J."/>
            <person name="Amann R."/>
            <person name="Jetten M.S.M."/>
            <person name="Mascher T."/>
            <person name="Medema M.H."/>
            <person name="Devos D.P."/>
            <person name="Kaster A.-K."/>
            <person name="Ovreas L."/>
            <person name="Rohde M."/>
            <person name="Galperin M.Y."/>
            <person name="Jogler C."/>
        </authorList>
    </citation>
    <scope>NUCLEOTIDE SEQUENCE [LARGE SCALE GENOMIC DNA]</scope>
    <source>
        <strain evidence="5 6">Pla144</strain>
    </source>
</reference>
<feature type="region of interest" description="Disordered" evidence="3">
    <location>
        <begin position="452"/>
        <end position="475"/>
    </location>
</feature>
<dbReference type="EMBL" id="SJPS01000002">
    <property type="protein sequence ID" value="TWU28688.1"/>
    <property type="molecule type" value="Genomic_DNA"/>
</dbReference>
<evidence type="ECO:0000256" key="1">
    <source>
        <dbReference type="ARBA" id="ARBA00022729"/>
    </source>
</evidence>
<accession>A0A5C6CWB3</accession>
<dbReference type="OrthoDB" id="227223at2"/>
<dbReference type="Pfam" id="PF24606">
    <property type="entry name" value="CEMIP_beta-hel"/>
    <property type="match status" value="1"/>
</dbReference>
<protein>
    <submittedName>
        <fullName evidence="5">G8 domain protein</fullName>
    </submittedName>
</protein>
<dbReference type="PROSITE" id="PS51484">
    <property type="entry name" value="G8"/>
    <property type="match status" value="1"/>
</dbReference>
<dbReference type="Pfam" id="PF10162">
    <property type="entry name" value="G8"/>
    <property type="match status" value="1"/>
</dbReference>
<dbReference type="InterPro" id="IPR055401">
    <property type="entry name" value="CEMIP_beta-hel_dom"/>
</dbReference>